<dbReference type="InterPro" id="IPR014813">
    <property type="entry name" value="Gnl3_N_dom"/>
</dbReference>
<dbReference type="InterPro" id="IPR027417">
    <property type="entry name" value="P-loop_NTPase"/>
</dbReference>
<dbReference type="Gene3D" id="1.10.1580.10">
    <property type="match status" value="1"/>
</dbReference>
<proteinExistence type="predicted"/>
<dbReference type="GO" id="GO:0005730">
    <property type="term" value="C:nucleolus"/>
    <property type="evidence" value="ECO:0007669"/>
    <property type="project" value="UniProtKB-SubCell"/>
</dbReference>
<comment type="subcellular location">
    <subcellularLocation>
        <location evidence="1">Nucleus</location>
        <location evidence="1">Nucleolus</location>
    </subcellularLocation>
</comment>
<keyword evidence="5" id="KW-0539">Nucleus</keyword>
<dbReference type="EMBL" id="HACM01003858">
    <property type="protein sequence ID" value="CRZ04300.1"/>
    <property type="molecule type" value="Transcribed_RNA"/>
</dbReference>
<dbReference type="InterPro" id="IPR006073">
    <property type="entry name" value="GTP-bd"/>
</dbReference>
<dbReference type="FunFam" id="3.40.50.300:FF:000571">
    <property type="entry name" value="Guanine nucleotide-binding protein-like NSN1"/>
    <property type="match status" value="1"/>
</dbReference>
<name>A0A0H5QQF6_9EUKA</name>
<keyword evidence="4" id="KW-0342">GTP-binding</keyword>
<evidence type="ECO:0000256" key="2">
    <source>
        <dbReference type="ARBA" id="ARBA00022741"/>
    </source>
</evidence>
<sequence>MVLHKPIFKMNRKSGKNGTLSRKSSKDPGVPNLSQFKAGMCRQLLKKQNQMAHEAEKWQQLRDEQSEQRRLMISKATDNNRIEISDDNACSEAGSMGSRSWYFKELRRVVDTADVLLIVLDARDPMGCRSIQLEHKIMDGQLSGPSAISKRIVFILNKIDLVPREVADGWLKYLRKSFPTVAFKASTQKQRSNLTLGKGKAESASDASIDGSGCVGADQLLQLLKNYSRNRNIKTALSVGLIGYPNTGKSSIINSLKRCRAVHAGSTPGLTKSVQEVHLDGKIRLLDSPGVLFNDDESNVLRNAIRIESIEDPCSVVASVLDRVPSDQLRSLYGIGTFTNASEFLFRVAHARGKLKRGGIPDLEGTARIVLYDWNDGRIQFWAEPPVDVDDIVNCERPQIVDQFSKSFVCTD</sequence>
<accession>A0A0H5QQF6</accession>
<evidence type="ECO:0000256" key="3">
    <source>
        <dbReference type="ARBA" id="ARBA00023054"/>
    </source>
</evidence>
<feature type="domain" description="CP-type G" evidence="7">
    <location>
        <begin position="103"/>
        <end position="294"/>
    </location>
</feature>
<evidence type="ECO:0000256" key="6">
    <source>
        <dbReference type="SAM" id="MobiDB-lite"/>
    </source>
</evidence>
<dbReference type="PANTHER" id="PTHR11089">
    <property type="entry name" value="GTP-BINDING PROTEIN-RELATED"/>
    <property type="match status" value="1"/>
</dbReference>
<evidence type="ECO:0000256" key="1">
    <source>
        <dbReference type="ARBA" id="ARBA00004604"/>
    </source>
</evidence>
<dbReference type="CDD" id="cd04178">
    <property type="entry name" value="Nucleostemin_like"/>
    <property type="match status" value="1"/>
</dbReference>
<dbReference type="InterPro" id="IPR050755">
    <property type="entry name" value="TRAFAC_YlqF/YawG_RiboMat"/>
</dbReference>
<evidence type="ECO:0000259" key="7">
    <source>
        <dbReference type="PROSITE" id="PS51721"/>
    </source>
</evidence>
<dbReference type="GO" id="GO:0050793">
    <property type="term" value="P:regulation of developmental process"/>
    <property type="evidence" value="ECO:0007669"/>
    <property type="project" value="UniProtKB-ARBA"/>
</dbReference>
<organism evidence="8">
    <name type="scientific">Spongospora subterranea</name>
    <dbReference type="NCBI Taxonomy" id="70186"/>
    <lineage>
        <taxon>Eukaryota</taxon>
        <taxon>Sar</taxon>
        <taxon>Rhizaria</taxon>
        <taxon>Endomyxa</taxon>
        <taxon>Phytomyxea</taxon>
        <taxon>Plasmodiophorida</taxon>
        <taxon>Plasmodiophoridae</taxon>
        <taxon>Spongospora</taxon>
    </lineage>
</organism>
<keyword evidence="2" id="KW-0547">Nucleotide-binding</keyword>
<dbReference type="InterPro" id="IPR023179">
    <property type="entry name" value="GTP-bd_ortho_bundle_sf"/>
</dbReference>
<reference evidence="8" key="1">
    <citation type="submission" date="2015-04" db="EMBL/GenBank/DDBJ databases">
        <title>The genome sequence of the plant pathogenic Rhizarian Plasmodiophora brassicae reveals insights in its biotrophic life cycle and the origin of chitin synthesis.</title>
        <authorList>
            <person name="Schwelm A."/>
            <person name="Fogelqvist J."/>
            <person name="Knaust A."/>
            <person name="Julke S."/>
            <person name="Lilja T."/>
            <person name="Dhandapani V."/>
            <person name="Bonilla-Rosso G."/>
            <person name="Karlsson M."/>
            <person name="Shevchenko A."/>
            <person name="Choi S.R."/>
            <person name="Kim H.G."/>
            <person name="Park J.Y."/>
            <person name="Lim Y.P."/>
            <person name="Ludwig-Muller J."/>
            <person name="Dixelius C."/>
        </authorList>
    </citation>
    <scope>NUCLEOTIDE SEQUENCE</scope>
    <source>
        <tissue evidence="8">Potato root galls</tissue>
    </source>
</reference>
<evidence type="ECO:0000256" key="5">
    <source>
        <dbReference type="ARBA" id="ARBA00023242"/>
    </source>
</evidence>
<dbReference type="GO" id="GO:0051239">
    <property type="term" value="P:regulation of multicellular organismal process"/>
    <property type="evidence" value="ECO:0007669"/>
    <property type="project" value="UniProtKB-ARBA"/>
</dbReference>
<keyword evidence="3" id="KW-0175">Coiled coil</keyword>
<evidence type="ECO:0000256" key="4">
    <source>
        <dbReference type="ARBA" id="ARBA00023134"/>
    </source>
</evidence>
<dbReference type="PANTHER" id="PTHR11089:SF30">
    <property type="entry name" value="GUANINE NUCLEOTIDE-BINDING PROTEIN-LIKE 3 HOMOLOG"/>
    <property type="match status" value="1"/>
</dbReference>
<dbReference type="Pfam" id="PF08701">
    <property type="entry name" value="GN3L_Grn1"/>
    <property type="match status" value="1"/>
</dbReference>
<dbReference type="Gene3D" id="3.40.50.300">
    <property type="entry name" value="P-loop containing nucleotide triphosphate hydrolases"/>
    <property type="match status" value="1"/>
</dbReference>
<dbReference type="PROSITE" id="PS51721">
    <property type="entry name" value="G_CP"/>
    <property type="match status" value="1"/>
</dbReference>
<protein>
    <recommendedName>
        <fullName evidence="7">CP-type G domain-containing protein</fullName>
    </recommendedName>
</protein>
<feature type="region of interest" description="Disordered" evidence="6">
    <location>
        <begin position="11"/>
        <end position="33"/>
    </location>
</feature>
<evidence type="ECO:0000313" key="8">
    <source>
        <dbReference type="EMBL" id="CRZ04300.1"/>
    </source>
</evidence>
<dbReference type="PRINTS" id="PR00326">
    <property type="entry name" value="GTP1OBG"/>
</dbReference>
<dbReference type="InterPro" id="IPR030378">
    <property type="entry name" value="G_CP_dom"/>
</dbReference>
<dbReference type="FunFam" id="1.10.1580.10:FF:000002">
    <property type="entry name" value="Guanine nucleotide-binding protein-like 3 (nucleolar)-like"/>
    <property type="match status" value="1"/>
</dbReference>
<dbReference type="SUPFAM" id="SSF52540">
    <property type="entry name" value="P-loop containing nucleoside triphosphate hydrolases"/>
    <property type="match status" value="1"/>
</dbReference>
<dbReference type="AlphaFoldDB" id="A0A0H5QQF6"/>
<dbReference type="GO" id="GO:0005525">
    <property type="term" value="F:GTP binding"/>
    <property type="evidence" value="ECO:0007669"/>
    <property type="project" value="UniProtKB-KW"/>
</dbReference>
<dbReference type="Pfam" id="PF01926">
    <property type="entry name" value="MMR_HSR1"/>
    <property type="match status" value="1"/>
</dbReference>